<keyword evidence="1" id="KW-1133">Transmembrane helix</keyword>
<feature type="transmembrane region" description="Helical" evidence="1">
    <location>
        <begin position="16"/>
        <end position="38"/>
    </location>
</feature>
<evidence type="ECO:0000313" key="3">
    <source>
        <dbReference type="Proteomes" id="UP000824265"/>
    </source>
</evidence>
<dbReference type="InterPro" id="IPR025686">
    <property type="entry name" value="Glucos_trans_II"/>
</dbReference>
<feature type="transmembrane region" description="Helical" evidence="1">
    <location>
        <begin position="165"/>
        <end position="198"/>
    </location>
</feature>
<keyword evidence="1" id="KW-0812">Transmembrane</keyword>
<name>A0A9D1R4V2_9FIRM</name>
<evidence type="ECO:0000313" key="2">
    <source>
        <dbReference type="EMBL" id="HIW80137.1"/>
    </source>
</evidence>
<feature type="transmembrane region" description="Helical" evidence="1">
    <location>
        <begin position="137"/>
        <end position="153"/>
    </location>
</feature>
<dbReference type="Proteomes" id="UP000824265">
    <property type="component" value="Unassembled WGS sequence"/>
</dbReference>
<sequence length="561" mass="64416">MKKIFSEAGEIIKNKIYLTALLITTICSYGFAITHPSIGIDDTAMELYLEEGLNVEVGRWVLYILNKFLNLSKFSPFITELLGAAFLMAAAILFCVLLNRIMGKRLGTAAYIIFSCLFVSNPIISFDFIYYLHNGVGMGYIFTALALLFYYEGLTREGRGKIKSLVASLLFIWTAAGCYESFLVLYILGILVILFFSIRDQKSKYFMISLALGAAIVVCVMILRSAMQALLTVVFHIYTTDSVIGLHSMQGMLRLFGSKEGLQELFMLAKRFWVVYHVNAIVYLPITGYELACWVFGIYAVSAAVRKKNLWYLLLFLGMLFTPFLLTIIEAKVTFYRSCQYMPFFTAVGMVLLYEAFPNGKISVGKISIGKISIGKYKKYWRFAISAVAFVFIYNQATQLNDNFYMDYREYQLTKETLLEVAYDVERQYGNDIPVVFVGQYDIPYEFIKDFYVSYDSWQYKLISMITDVVDVHLKEKYWQPQGYCFIGEANLPMIRWAFDAFDGTNREMIRFLEMHGHSFTTLTDAEEYTEIRNTFGSLNMPRYPQEGSIVMQDGYVVVNF</sequence>
<reference evidence="2" key="2">
    <citation type="submission" date="2021-04" db="EMBL/GenBank/DDBJ databases">
        <authorList>
            <person name="Gilroy R."/>
        </authorList>
    </citation>
    <scope>NUCLEOTIDE SEQUENCE</scope>
    <source>
        <strain evidence="2">CHK195-6426</strain>
    </source>
</reference>
<proteinExistence type="predicted"/>
<reference evidence="2" key="1">
    <citation type="journal article" date="2021" name="PeerJ">
        <title>Extensive microbial diversity within the chicken gut microbiome revealed by metagenomics and culture.</title>
        <authorList>
            <person name="Gilroy R."/>
            <person name="Ravi A."/>
            <person name="Getino M."/>
            <person name="Pursley I."/>
            <person name="Horton D.L."/>
            <person name="Alikhan N.F."/>
            <person name="Baker D."/>
            <person name="Gharbi K."/>
            <person name="Hall N."/>
            <person name="Watson M."/>
            <person name="Adriaenssens E.M."/>
            <person name="Foster-Nyarko E."/>
            <person name="Jarju S."/>
            <person name="Secka A."/>
            <person name="Antonio M."/>
            <person name="Oren A."/>
            <person name="Chaudhuri R.R."/>
            <person name="La Ragione R."/>
            <person name="Hildebrand F."/>
            <person name="Pallen M.J."/>
        </authorList>
    </citation>
    <scope>NUCLEOTIDE SEQUENCE</scope>
    <source>
        <strain evidence="2">CHK195-6426</strain>
    </source>
</reference>
<dbReference type="RefSeq" id="WP_318704637.1">
    <property type="nucleotide sequence ID" value="NZ_CALWMU010000016.1"/>
</dbReference>
<feature type="transmembrane region" description="Helical" evidence="1">
    <location>
        <begin position="204"/>
        <end position="223"/>
    </location>
</feature>
<feature type="transmembrane region" description="Helical" evidence="1">
    <location>
        <begin position="230"/>
        <end position="253"/>
    </location>
</feature>
<comment type="caution">
    <text evidence="2">The sequence shown here is derived from an EMBL/GenBank/DDBJ whole genome shotgun (WGS) entry which is preliminary data.</text>
</comment>
<feature type="transmembrane region" description="Helical" evidence="1">
    <location>
        <begin position="380"/>
        <end position="397"/>
    </location>
</feature>
<feature type="transmembrane region" description="Helical" evidence="1">
    <location>
        <begin position="310"/>
        <end position="329"/>
    </location>
</feature>
<feature type="transmembrane region" description="Helical" evidence="1">
    <location>
        <begin position="341"/>
        <end position="359"/>
    </location>
</feature>
<dbReference type="EMBL" id="DXGH01000006">
    <property type="protein sequence ID" value="HIW80137.1"/>
    <property type="molecule type" value="Genomic_DNA"/>
</dbReference>
<feature type="transmembrane region" description="Helical" evidence="1">
    <location>
        <begin position="110"/>
        <end position="131"/>
    </location>
</feature>
<dbReference type="AlphaFoldDB" id="A0A9D1R4V2"/>
<evidence type="ECO:0000256" key="1">
    <source>
        <dbReference type="SAM" id="Phobius"/>
    </source>
</evidence>
<feature type="transmembrane region" description="Helical" evidence="1">
    <location>
        <begin position="273"/>
        <end position="298"/>
    </location>
</feature>
<feature type="transmembrane region" description="Helical" evidence="1">
    <location>
        <begin position="77"/>
        <end position="98"/>
    </location>
</feature>
<keyword evidence="1" id="KW-0472">Membrane</keyword>
<organism evidence="2 3">
    <name type="scientific">Candidatus Acetatifactor stercoripullorum</name>
    <dbReference type="NCBI Taxonomy" id="2838414"/>
    <lineage>
        <taxon>Bacteria</taxon>
        <taxon>Bacillati</taxon>
        <taxon>Bacillota</taxon>
        <taxon>Clostridia</taxon>
        <taxon>Lachnospirales</taxon>
        <taxon>Lachnospiraceae</taxon>
        <taxon>Acetatifactor</taxon>
    </lineage>
</organism>
<protein>
    <submittedName>
        <fullName evidence="2">Glucosyltransferase domain-containing protein</fullName>
    </submittedName>
</protein>
<accession>A0A9D1R4V2</accession>
<gene>
    <name evidence="2" type="ORF">H9742_01185</name>
</gene>
<dbReference type="Pfam" id="PF14264">
    <property type="entry name" value="Glucos_trans_II"/>
    <property type="match status" value="1"/>
</dbReference>